<reference evidence="1 2" key="1">
    <citation type="submission" date="2018-06" db="EMBL/GenBank/DDBJ databases">
        <authorList>
            <consortium name="Pathogen Informatics"/>
            <person name="Doyle S."/>
        </authorList>
    </citation>
    <scope>NUCLEOTIDE SEQUENCE [LARGE SCALE GENOMIC DNA]</scope>
    <source>
        <strain evidence="1 2">NCTC12877</strain>
    </source>
</reference>
<protein>
    <submittedName>
        <fullName evidence="1">Uncharacterized protein</fullName>
    </submittedName>
</protein>
<dbReference type="EMBL" id="UGQB01000004">
    <property type="protein sequence ID" value="STZ09309.1"/>
    <property type="molecule type" value="Genomic_DNA"/>
</dbReference>
<gene>
    <name evidence="1" type="ORF">NCTC12877_02325</name>
</gene>
<accession>A0A378R3E4</accession>
<dbReference type="AlphaFoldDB" id="A0A378R3E4"/>
<proteinExistence type="predicted"/>
<organism evidence="1 2">
    <name type="scientific">Moraxella caprae</name>
    <dbReference type="NCBI Taxonomy" id="90240"/>
    <lineage>
        <taxon>Bacteria</taxon>
        <taxon>Pseudomonadati</taxon>
        <taxon>Pseudomonadota</taxon>
        <taxon>Gammaproteobacteria</taxon>
        <taxon>Moraxellales</taxon>
        <taxon>Moraxellaceae</taxon>
        <taxon>Moraxella</taxon>
    </lineage>
</organism>
<sequence>MKMMIEEWDTIPLSEVIGLLDVMIDLGASQTDTDTIQLSHTSFIDTLSMIKERLKTVELKLTPMP</sequence>
<evidence type="ECO:0000313" key="2">
    <source>
        <dbReference type="Proteomes" id="UP000254065"/>
    </source>
</evidence>
<dbReference type="Proteomes" id="UP000254065">
    <property type="component" value="Unassembled WGS sequence"/>
</dbReference>
<dbReference type="RefSeq" id="WP_029103124.1">
    <property type="nucleotide sequence ID" value="NZ_UGQB01000004.1"/>
</dbReference>
<name>A0A378R3E4_9GAMM</name>
<evidence type="ECO:0000313" key="1">
    <source>
        <dbReference type="EMBL" id="STZ09309.1"/>
    </source>
</evidence>
<keyword evidence="2" id="KW-1185">Reference proteome</keyword>